<dbReference type="InterPro" id="IPR036513">
    <property type="entry name" value="STAS_dom_sf"/>
</dbReference>
<dbReference type="Gene3D" id="3.30.750.24">
    <property type="entry name" value="STAS domain"/>
    <property type="match status" value="1"/>
</dbReference>
<comment type="similarity">
    <text evidence="1 2">Belongs to the anti-sigma-factor antagonist family.</text>
</comment>
<dbReference type="SUPFAM" id="SSF52091">
    <property type="entry name" value="SpoIIaa-like"/>
    <property type="match status" value="1"/>
</dbReference>
<evidence type="ECO:0000256" key="2">
    <source>
        <dbReference type="RuleBase" id="RU003749"/>
    </source>
</evidence>
<dbReference type="EMBL" id="BAAAZR010000010">
    <property type="protein sequence ID" value="GAA3819242.1"/>
    <property type="molecule type" value="Genomic_DNA"/>
</dbReference>
<proteinExistence type="inferred from homology"/>
<evidence type="ECO:0000259" key="3">
    <source>
        <dbReference type="PROSITE" id="PS50801"/>
    </source>
</evidence>
<reference evidence="5" key="1">
    <citation type="journal article" date="2019" name="Int. J. Syst. Evol. Microbiol.">
        <title>The Global Catalogue of Microorganisms (GCM) 10K type strain sequencing project: providing services to taxonomists for standard genome sequencing and annotation.</title>
        <authorList>
            <consortium name="The Broad Institute Genomics Platform"/>
            <consortium name="The Broad Institute Genome Sequencing Center for Infectious Disease"/>
            <person name="Wu L."/>
            <person name="Ma J."/>
        </authorList>
    </citation>
    <scope>NUCLEOTIDE SEQUENCE [LARGE SCALE GENOMIC DNA]</scope>
    <source>
        <strain evidence="5">JCM 16908</strain>
    </source>
</reference>
<dbReference type="NCBIfam" id="TIGR00377">
    <property type="entry name" value="ant_ant_sig"/>
    <property type="match status" value="1"/>
</dbReference>
<sequence>MNFTVHVDAGSDAARPSPVRTLVLTGELDHGSAPHLQRALEEAYAEQCHQLVIDVTGLSFCDSTGISVFLGARRALAARKGSVALAGLNSRIERIFRLTGLASAFSTYPTADEARAAISAS</sequence>
<evidence type="ECO:0000313" key="5">
    <source>
        <dbReference type="Proteomes" id="UP001500888"/>
    </source>
</evidence>
<keyword evidence="5" id="KW-1185">Reference proteome</keyword>
<gene>
    <name evidence="4" type="ORF">GCM10022226_44700</name>
</gene>
<feature type="domain" description="STAS" evidence="3">
    <location>
        <begin position="9"/>
        <end position="118"/>
    </location>
</feature>
<dbReference type="InterPro" id="IPR003658">
    <property type="entry name" value="Anti-sigma_ant"/>
</dbReference>
<protein>
    <recommendedName>
        <fullName evidence="2">Anti-sigma factor antagonist</fullName>
    </recommendedName>
</protein>
<dbReference type="RefSeq" id="WP_344943350.1">
    <property type="nucleotide sequence ID" value="NZ_BAAAZR010000010.1"/>
</dbReference>
<dbReference type="CDD" id="cd07043">
    <property type="entry name" value="STAS_anti-anti-sigma_factors"/>
    <property type="match status" value="1"/>
</dbReference>
<dbReference type="Pfam" id="PF01740">
    <property type="entry name" value="STAS"/>
    <property type="match status" value="1"/>
</dbReference>
<comment type="caution">
    <text evidence="4">The sequence shown here is derived from an EMBL/GenBank/DDBJ whole genome shotgun (WGS) entry which is preliminary data.</text>
</comment>
<dbReference type="PROSITE" id="PS50801">
    <property type="entry name" value="STAS"/>
    <property type="match status" value="1"/>
</dbReference>
<dbReference type="InterPro" id="IPR002645">
    <property type="entry name" value="STAS_dom"/>
</dbReference>
<organism evidence="4 5">
    <name type="scientific">Sphaerisporangium flaviroseum</name>
    <dbReference type="NCBI Taxonomy" id="509199"/>
    <lineage>
        <taxon>Bacteria</taxon>
        <taxon>Bacillati</taxon>
        <taxon>Actinomycetota</taxon>
        <taxon>Actinomycetes</taxon>
        <taxon>Streptosporangiales</taxon>
        <taxon>Streptosporangiaceae</taxon>
        <taxon>Sphaerisporangium</taxon>
    </lineage>
</organism>
<dbReference type="Proteomes" id="UP001500888">
    <property type="component" value="Unassembled WGS sequence"/>
</dbReference>
<evidence type="ECO:0000256" key="1">
    <source>
        <dbReference type="ARBA" id="ARBA00009013"/>
    </source>
</evidence>
<dbReference type="PANTHER" id="PTHR33495">
    <property type="entry name" value="ANTI-SIGMA FACTOR ANTAGONIST TM_1081-RELATED-RELATED"/>
    <property type="match status" value="1"/>
</dbReference>
<name>A0ABP7IIN5_9ACTN</name>
<accession>A0ABP7IIN5</accession>
<dbReference type="PANTHER" id="PTHR33495:SF2">
    <property type="entry name" value="ANTI-SIGMA FACTOR ANTAGONIST TM_1081-RELATED"/>
    <property type="match status" value="1"/>
</dbReference>
<evidence type="ECO:0000313" key="4">
    <source>
        <dbReference type="EMBL" id="GAA3819242.1"/>
    </source>
</evidence>